<dbReference type="InterPro" id="IPR006379">
    <property type="entry name" value="HAD-SF_hydro_IIB"/>
</dbReference>
<dbReference type="STRING" id="1423792.FD09_GL000396"/>
<dbReference type="EMBL" id="AZEC01000001">
    <property type="protein sequence ID" value="KRL14737.1"/>
    <property type="molecule type" value="Genomic_DNA"/>
</dbReference>
<organism evidence="1 2">
    <name type="scientific">Schleiferilactobacillus perolens DSM 12744</name>
    <dbReference type="NCBI Taxonomy" id="1423792"/>
    <lineage>
        <taxon>Bacteria</taxon>
        <taxon>Bacillati</taxon>
        <taxon>Bacillota</taxon>
        <taxon>Bacilli</taxon>
        <taxon>Lactobacillales</taxon>
        <taxon>Lactobacillaceae</taxon>
        <taxon>Schleiferilactobacillus</taxon>
    </lineage>
</organism>
<evidence type="ECO:0000313" key="2">
    <source>
        <dbReference type="Proteomes" id="UP000051330"/>
    </source>
</evidence>
<dbReference type="InterPro" id="IPR036412">
    <property type="entry name" value="HAD-like_sf"/>
</dbReference>
<dbReference type="RefSeq" id="WP_057817702.1">
    <property type="nucleotide sequence ID" value="NZ_AZEC01000001.1"/>
</dbReference>
<dbReference type="OrthoDB" id="9790031at2"/>
<dbReference type="InterPro" id="IPR000150">
    <property type="entry name" value="Cof"/>
</dbReference>
<dbReference type="CDD" id="cd07516">
    <property type="entry name" value="HAD_Pase"/>
    <property type="match status" value="1"/>
</dbReference>
<dbReference type="SFLD" id="SFLDG01144">
    <property type="entry name" value="C2.B.4:_PGP_Like"/>
    <property type="match status" value="1"/>
</dbReference>
<reference evidence="1 2" key="1">
    <citation type="journal article" date="2015" name="Genome Announc.">
        <title>Expanding the biotechnology potential of lactobacilli through comparative genomics of 213 strains and associated genera.</title>
        <authorList>
            <person name="Sun Z."/>
            <person name="Harris H.M."/>
            <person name="McCann A."/>
            <person name="Guo C."/>
            <person name="Argimon S."/>
            <person name="Zhang W."/>
            <person name="Yang X."/>
            <person name="Jeffery I.B."/>
            <person name="Cooney J.C."/>
            <person name="Kagawa T.F."/>
            <person name="Liu W."/>
            <person name="Song Y."/>
            <person name="Salvetti E."/>
            <person name="Wrobel A."/>
            <person name="Rasinkangas P."/>
            <person name="Parkhill J."/>
            <person name="Rea M.C."/>
            <person name="O'Sullivan O."/>
            <person name="Ritari J."/>
            <person name="Douillard F.P."/>
            <person name="Paul Ross R."/>
            <person name="Yang R."/>
            <person name="Briner A.E."/>
            <person name="Felis G.E."/>
            <person name="de Vos W.M."/>
            <person name="Barrangou R."/>
            <person name="Klaenhammer T.R."/>
            <person name="Caufield P.W."/>
            <person name="Cui Y."/>
            <person name="Zhang H."/>
            <person name="O'Toole P.W."/>
        </authorList>
    </citation>
    <scope>NUCLEOTIDE SEQUENCE [LARGE SCALE GENOMIC DNA]</scope>
    <source>
        <strain evidence="1 2">DSM 12744</strain>
    </source>
</reference>
<dbReference type="SFLD" id="SFLDG01140">
    <property type="entry name" value="C2.B:_Phosphomannomutase_and_P"/>
    <property type="match status" value="1"/>
</dbReference>
<comment type="caution">
    <text evidence="1">The sequence shown here is derived from an EMBL/GenBank/DDBJ whole genome shotgun (WGS) entry which is preliminary data.</text>
</comment>
<dbReference type="Gene3D" id="3.30.1240.10">
    <property type="match status" value="1"/>
</dbReference>
<dbReference type="GO" id="GO:0016791">
    <property type="term" value="F:phosphatase activity"/>
    <property type="evidence" value="ECO:0007669"/>
    <property type="project" value="UniProtKB-ARBA"/>
</dbReference>
<dbReference type="InterPro" id="IPR023214">
    <property type="entry name" value="HAD_sf"/>
</dbReference>
<dbReference type="Proteomes" id="UP000051330">
    <property type="component" value="Unassembled WGS sequence"/>
</dbReference>
<dbReference type="GO" id="GO:0005829">
    <property type="term" value="C:cytosol"/>
    <property type="evidence" value="ECO:0007669"/>
    <property type="project" value="TreeGrafter"/>
</dbReference>
<dbReference type="NCBIfam" id="TIGR00099">
    <property type="entry name" value="Cof-subfamily"/>
    <property type="match status" value="1"/>
</dbReference>
<keyword evidence="1" id="KW-0378">Hydrolase</keyword>
<keyword evidence="2" id="KW-1185">Reference proteome</keyword>
<dbReference type="PATRIC" id="fig|1423792.3.peg.398"/>
<dbReference type="Gene3D" id="3.40.50.1000">
    <property type="entry name" value="HAD superfamily/HAD-like"/>
    <property type="match status" value="1"/>
</dbReference>
<dbReference type="Pfam" id="PF08282">
    <property type="entry name" value="Hydrolase_3"/>
    <property type="match status" value="1"/>
</dbReference>
<evidence type="ECO:0000313" key="1">
    <source>
        <dbReference type="EMBL" id="KRL14737.1"/>
    </source>
</evidence>
<dbReference type="GO" id="GO:0000287">
    <property type="term" value="F:magnesium ion binding"/>
    <property type="evidence" value="ECO:0007669"/>
    <property type="project" value="TreeGrafter"/>
</dbReference>
<dbReference type="SUPFAM" id="SSF56784">
    <property type="entry name" value="HAD-like"/>
    <property type="match status" value="1"/>
</dbReference>
<sequence>MTIKMIALDIDDTLLDSKGKILPSTITAIHEALARDIKIVLCTGRPLAGVAHFLKELGVTGDDQYVVTYNGAVIESVSGHVLVKHLLNKATYERLTQYAAEHHIPFNVLDENSTIYTADRDIDFITVVQAMENSAGIFVRTPAEMPADFEIAKGLFVGTEEQLDAVESTVMAEFSDAYYVVRAGRNFLEVMDPKVDKGKALAELAQKLGMTADEVMAVGDEGNDLPMFEFAGTAVVMGNGSEVAKAHADYVTGTNDEGGLADAIRKFALTPVEN</sequence>
<dbReference type="AlphaFoldDB" id="A0A0R1N3M6"/>
<proteinExistence type="predicted"/>
<gene>
    <name evidence="1" type="ORF">FD09_GL000396</name>
</gene>
<dbReference type="SFLD" id="SFLDS00003">
    <property type="entry name" value="Haloacid_Dehalogenase"/>
    <property type="match status" value="1"/>
</dbReference>
<dbReference type="PANTHER" id="PTHR10000">
    <property type="entry name" value="PHOSPHOSERINE PHOSPHATASE"/>
    <property type="match status" value="1"/>
</dbReference>
<dbReference type="NCBIfam" id="TIGR01484">
    <property type="entry name" value="HAD-SF-IIB"/>
    <property type="match status" value="1"/>
</dbReference>
<name>A0A0R1N3M6_9LACO</name>
<accession>A0A0R1N3M6</accession>
<dbReference type="PANTHER" id="PTHR10000:SF8">
    <property type="entry name" value="HAD SUPERFAMILY HYDROLASE-LIKE, TYPE 3"/>
    <property type="match status" value="1"/>
</dbReference>
<protein>
    <submittedName>
        <fullName evidence="1">HAD superfamily hydrolase</fullName>
    </submittedName>
</protein>